<evidence type="ECO:0000313" key="2">
    <source>
        <dbReference type="Proteomes" id="UP001275084"/>
    </source>
</evidence>
<name>A0AAJ0HRE2_9PEZI</name>
<evidence type="ECO:0000313" key="1">
    <source>
        <dbReference type="EMBL" id="KAK3359788.1"/>
    </source>
</evidence>
<comment type="caution">
    <text evidence="1">The sequence shown here is derived from an EMBL/GenBank/DDBJ whole genome shotgun (WGS) entry which is preliminary data.</text>
</comment>
<dbReference type="Proteomes" id="UP001275084">
    <property type="component" value="Unassembled WGS sequence"/>
</dbReference>
<keyword evidence="2" id="KW-1185">Reference proteome</keyword>
<protein>
    <submittedName>
        <fullName evidence="1">Uncharacterized protein</fullName>
    </submittedName>
</protein>
<sequence length="92" mass="10121">MRSSHSLTGRQADSVIDDSVFLRRACHSSAVLDKWVYISGGEFSYSRRGRTTHQYSDTLVSINLSEGWKNVSVTLHATFESSGVGNLRNGGI</sequence>
<dbReference type="EMBL" id="JAUIQD010000002">
    <property type="protein sequence ID" value="KAK3359788.1"/>
    <property type="molecule type" value="Genomic_DNA"/>
</dbReference>
<gene>
    <name evidence="1" type="ORF">B0T25DRAFT_109690</name>
</gene>
<reference evidence="1" key="2">
    <citation type="submission" date="2023-06" db="EMBL/GenBank/DDBJ databases">
        <authorList>
            <consortium name="Lawrence Berkeley National Laboratory"/>
            <person name="Haridas S."/>
            <person name="Hensen N."/>
            <person name="Bonometti L."/>
            <person name="Westerberg I."/>
            <person name="Brannstrom I.O."/>
            <person name="Guillou S."/>
            <person name="Cros-Aarteil S."/>
            <person name="Calhoun S."/>
            <person name="Kuo A."/>
            <person name="Mondo S."/>
            <person name="Pangilinan J."/>
            <person name="Riley R."/>
            <person name="Labutti K."/>
            <person name="Andreopoulos B."/>
            <person name="Lipzen A."/>
            <person name="Chen C."/>
            <person name="Yanf M."/>
            <person name="Daum C."/>
            <person name="Ng V."/>
            <person name="Clum A."/>
            <person name="Steindorff A."/>
            <person name="Ohm R."/>
            <person name="Martin F."/>
            <person name="Silar P."/>
            <person name="Natvig D."/>
            <person name="Lalanne C."/>
            <person name="Gautier V."/>
            <person name="Ament-Velasquez S.L."/>
            <person name="Kruys A."/>
            <person name="Hutchinson M.I."/>
            <person name="Powell A.J."/>
            <person name="Barry K."/>
            <person name="Miller A.N."/>
            <person name="Grigoriev I.V."/>
            <person name="Debuchy R."/>
            <person name="Gladieux P."/>
            <person name="Thoren M.H."/>
            <person name="Johannesson H."/>
        </authorList>
    </citation>
    <scope>NUCLEOTIDE SEQUENCE</scope>
    <source>
        <strain evidence="1">CBS 955.72</strain>
    </source>
</reference>
<organism evidence="1 2">
    <name type="scientific">Lasiosphaeria hispida</name>
    <dbReference type="NCBI Taxonomy" id="260671"/>
    <lineage>
        <taxon>Eukaryota</taxon>
        <taxon>Fungi</taxon>
        <taxon>Dikarya</taxon>
        <taxon>Ascomycota</taxon>
        <taxon>Pezizomycotina</taxon>
        <taxon>Sordariomycetes</taxon>
        <taxon>Sordariomycetidae</taxon>
        <taxon>Sordariales</taxon>
        <taxon>Lasiosphaeriaceae</taxon>
        <taxon>Lasiosphaeria</taxon>
    </lineage>
</organism>
<reference evidence="1" key="1">
    <citation type="journal article" date="2023" name="Mol. Phylogenet. Evol.">
        <title>Genome-scale phylogeny and comparative genomics of the fungal order Sordariales.</title>
        <authorList>
            <person name="Hensen N."/>
            <person name="Bonometti L."/>
            <person name="Westerberg I."/>
            <person name="Brannstrom I.O."/>
            <person name="Guillou S."/>
            <person name="Cros-Aarteil S."/>
            <person name="Calhoun S."/>
            <person name="Haridas S."/>
            <person name="Kuo A."/>
            <person name="Mondo S."/>
            <person name="Pangilinan J."/>
            <person name="Riley R."/>
            <person name="LaButti K."/>
            <person name="Andreopoulos B."/>
            <person name="Lipzen A."/>
            <person name="Chen C."/>
            <person name="Yan M."/>
            <person name="Daum C."/>
            <person name="Ng V."/>
            <person name="Clum A."/>
            <person name="Steindorff A."/>
            <person name="Ohm R.A."/>
            <person name="Martin F."/>
            <person name="Silar P."/>
            <person name="Natvig D.O."/>
            <person name="Lalanne C."/>
            <person name="Gautier V."/>
            <person name="Ament-Velasquez S.L."/>
            <person name="Kruys A."/>
            <person name="Hutchinson M.I."/>
            <person name="Powell A.J."/>
            <person name="Barry K."/>
            <person name="Miller A.N."/>
            <person name="Grigoriev I.V."/>
            <person name="Debuchy R."/>
            <person name="Gladieux P."/>
            <person name="Hiltunen Thoren M."/>
            <person name="Johannesson H."/>
        </authorList>
    </citation>
    <scope>NUCLEOTIDE SEQUENCE</scope>
    <source>
        <strain evidence="1">CBS 955.72</strain>
    </source>
</reference>
<proteinExistence type="predicted"/>
<accession>A0AAJ0HRE2</accession>
<dbReference type="AlphaFoldDB" id="A0AAJ0HRE2"/>